<dbReference type="InterPro" id="IPR013848">
    <property type="entry name" value="Methylthiotransferase_N"/>
</dbReference>
<dbReference type="InterPro" id="IPR002792">
    <property type="entry name" value="TRAM_dom"/>
</dbReference>
<dbReference type="Pfam" id="PF00919">
    <property type="entry name" value="UPF0004"/>
    <property type="match status" value="1"/>
</dbReference>
<feature type="domain" description="MTTase N-terminal" evidence="16">
    <location>
        <begin position="5"/>
        <end position="125"/>
    </location>
</feature>
<dbReference type="KEGG" id="trb:HB776_23420"/>
<name>A0A7G6U487_9BRAD</name>
<evidence type="ECO:0000313" key="19">
    <source>
        <dbReference type="Proteomes" id="UP000515291"/>
    </source>
</evidence>
<keyword evidence="3 14" id="KW-0963">Cytoplasm</keyword>
<evidence type="ECO:0000259" key="15">
    <source>
        <dbReference type="PROSITE" id="PS50926"/>
    </source>
</evidence>
<keyword evidence="7 14" id="KW-0479">Metal-binding</keyword>
<comment type="cofactor">
    <cofactor evidence="14">
        <name>[4Fe-4S] cluster</name>
        <dbReference type="ChEBI" id="CHEBI:49883"/>
    </cofactor>
    <text evidence="14">Binds 2 [4Fe-4S] clusters. One cluster is coordinated with 3 cysteines and an exchangeable S-adenosyl-L-methionine.</text>
</comment>
<dbReference type="EMBL" id="CP050292">
    <property type="protein sequence ID" value="QND73819.1"/>
    <property type="molecule type" value="Genomic_DNA"/>
</dbReference>
<dbReference type="PROSITE" id="PS51449">
    <property type="entry name" value="MTTASE_N"/>
    <property type="match status" value="1"/>
</dbReference>
<dbReference type="GO" id="GO:0005829">
    <property type="term" value="C:cytosol"/>
    <property type="evidence" value="ECO:0007669"/>
    <property type="project" value="TreeGrafter"/>
</dbReference>
<dbReference type="Gene3D" id="3.40.50.12160">
    <property type="entry name" value="Methylthiotransferase, N-terminal domain"/>
    <property type="match status" value="1"/>
</dbReference>
<protein>
    <recommendedName>
        <fullName evidence="11 14">tRNA-2-methylthio-N(6)-dimethylallyladenosine synthase</fullName>
        <ecNumber evidence="10 14">2.8.4.3</ecNumber>
    </recommendedName>
    <alternativeName>
        <fullName evidence="13 14">(Dimethylallyl)adenosine tRNA methylthiotransferase MiaB</fullName>
    </alternativeName>
    <alternativeName>
        <fullName evidence="12 14">tRNA-i(6)A37 methylthiotransferase</fullName>
    </alternativeName>
</protein>
<dbReference type="PANTHER" id="PTHR43020">
    <property type="entry name" value="CDK5 REGULATORY SUBUNIT-ASSOCIATED PROTEIN 1"/>
    <property type="match status" value="1"/>
</dbReference>
<keyword evidence="4 14" id="KW-0808">Transferase</keyword>
<keyword evidence="2 14" id="KW-0004">4Fe-4S</keyword>
<dbReference type="PROSITE" id="PS50926">
    <property type="entry name" value="TRAM"/>
    <property type="match status" value="1"/>
</dbReference>
<feature type="binding site" evidence="14">
    <location>
        <position position="88"/>
    </location>
    <ligand>
        <name>[4Fe-4S] cluster</name>
        <dbReference type="ChEBI" id="CHEBI:49883"/>
        <label>1</label>
    </ligand>
</feature>
<feature type="binding site" evidence="14">
    <location>
        <position position="170"/>
    </location>
    <ligand>
        <name>[4Fe-4S] cluster</name>
        <dbReference type="ChEBI" id="CHEBI:49883"/>
        <label>2</label>
        <note>4Fe-4S-S-AdoMet</note>
    </ligand>
</feature>
<comment type="subcellular location">
    <subcellularLocation>
        <location evidence="14">Cytoplasm</location>
    </subcellularLocation>
</comment>
<dbReference type="InterPro" id="IPR038135">
    <property type="entry name" value="Methylthiotransferase_N_sf"/>
</dbReference>
<dbReference type="FunFam" id="3.40.50.12160:FF:000003">
    <property type="entry name" value="CDK5 regulatory subunit-associated protein 1"/>
    <property type="match status" value="1"/>
</dbReference>
<dbReference type="PROSITE" id="PS51918">
    <property type="entry name" value="RADICAL_SAM"/>
    <property type="match status" value="1"/>
</dbReference>
<dbReference type="EC" id="2.8.4.3" evidence="10 14"/>
<comment type="similarity">
    <text evidence="14">Belongs to the methylthiotransferase family. MiaB subfamily.</text>
</comment>
<dbReference type="HAMAP" id="MF_01864">
    <property type="entry name" value="tRNA_metthiotr_MiaB"/>
    <property type="match status" value="1"/>
</dbReference>
<dbReference type="CDD" id="cd01335">
    <property type="entry name" value="Radical_SAM"/>
    <property type="match status" value="1"/>
</dbReference>
<evidence type="ECO:0000256" key="11">
    <source>
        <dbReference type="ARBA" id="ARBA00068570"/>
    </source>
</evidence>
<dbReference type="InterPro" id="IPR023404">
    <property type="entry name" value="rSAM_horseshoe"/>
</dbReference>
<gene>
    <name evidence="14 18" type="primary">miaB</name>
    <name evidence="18" type="ORF">HB776_23420</name>
</gene>
<dbReference type="NCBIfam" id="TIGR01574">
    <property type="entry name" value="miaB-methiolase"/>
    <property type="match status" value="1"/>
</dbReference>
<dbReference type="SFLD" id="SFLDS00029">
    <property type="entry name" value="Radical_SAM"/>
    <property type="match status" value="1"/>
</dbReference>
<dbReference type="GO" id="GO:0035597">
    <property type="term" value="F:tRNA-2-methylthio-N(6)-dimethylallyladenosine(37) synthase activity"/>
    <property type="evidence" value="ECO:0007669"/>
    <property type="project" value="UniProtKB-EC"/>
</dbReference>
<dbReference type="NCBIfam" id="TIGR00089">
    <property type="entry name" value="MiaB/RimO family radical SAM methylthiotransferase"/>
    <property type="match status" value="1"/>
</dbReference>
<sequence>MTAPRKLHIKSYGCQMNVYDAQRMVDTLAPEGFVETANVEDADLVILNTCHIREKASEKVYSELGKLRVAKAEAAQAGRKMNVVVAGCVAQAEGNEIIRRAPVVDVVVGPQSYHNLPALLKQAKAGGRALDTEFPVEDKFGFLPPPKPAAIRARGISSFVTVQEGCDKFCTFCVVPYTRGSEVSRPVAKIIDDVQRLADNGVREITLIGQNVNGYHGEGPDGRPWALGTLLYRLAEIPGIARLRYSTSHPRDVEDTLIAAHRDLPELMPFVHLPVQSGSDRILAAMNRKHTAEDYRRVIDRFRGARQDIAFTSDFIVGFPGETEEDFAATLALVTQIGYAGAYSFKYSPRPGTPAADLQETVSQADMDERLVRLQNLIDSQQSAFNAATIGRTVDVLFERPARNPGQIVGRTAYLQPAHVMASDDIIGQVLPVTIESLERYSLLGSLASPPVASSPVPPVLQPVRSHTVTGA</sequence>
<accession>A0A7G6U487</accession>
<organism evidence="18 19">
    <name type="scientific">Tardiphaga robiniae</name>
    <dbReference type="NCBI Taxonomy" id="943830"/>
    <lineage>
        <taxon>Bacteria</taxon>
        <taxon>Pseudomonadati</taxon>
        <taxon>Pseudomonadota</taxon>
        <taxon>Alphaproteobacteria</taxon>
        <taxon>Hyphomicrobiales</taxon>
        <taxon>Nitrobacteraceae</taxon>
        <taxon>Tardiphaga</taxon>
    </lineage>
</organism>
<proteinExistence type="inferred from homology"/>
<dbReference type="Proteomes" id="UP000515291">
    <property type="component" value="Chromosome"/>
</dbReference>
<evidence type="ECO:0000256" key="2">
    <source>
        <dbReference type="ARBA" id="ARBA00022485"/>
    </source>
</evidence>
<evidence type="ECO:0000256" key="6">
    <source>
        <dbReference type="ARBA" id="ARBA00022694"/>
    </source>
</evidence>
<dbReference type="Pfam" id="PF04055">
    <property type="entry name" value="Radical_SAM"/>
    <property type="match status" value="1"/>
</dbReference>
<feature type="domain" description="TRAM" evidence="15">
    <location>
        <begin position="387"/>
        <end position="449"/>
    </location>
</feature>
<dbReference type="Pfam" id="PF01938">
    <property type="entry name" value="TRAM"/>
    <property type="match status" value="1"/>
</dbReference>
<comment type="catalytic activity">
    <reaction evidence="14">
        <text>N(6)-dimethylallyladenosine(37) in tRNA + (sulfur carrier)-SH + AH2 + 2 S-adenosyl-L-methionine = 2-methylsulfanyl-N(6)-dimethylallyladenosine(37) in tRNA + (sulfur carrier)-H + 5'-deoxyadenosine + L-methionine + A + S-adenosyl-L-homocysteine + 2 H(+)</text>
        <dbReference type="Rhea" id="RHEA:37067"/>
        <dbReference type="Rhea" id="RHEA-COMP:10375"/>
        <dbReference type="Rhea" id="RHEA-COMP:10376"/>
        <dbReference type="Rhea" id="RHEA-COMP:14737"/>
        <dbReference type="Rhea" id="RHEA-COMP:14739"/>
        <dbReference type="ChEBI" id="CHEBI:13193"/>
        <dbReference type="ChEBI" id="CHEBI:15378"/>
        <dbReference type="ChEBI" id="CHEBI:17319"/>
        <dbReference type="ChEBI" id="CHEBI:17499"/>
        <dbReference type="ChEBI" id="CHEBI:29917"/>
        <dbReference type="ChEBI" id="CHEBI:57844"/>
        <dbReference type="ChEBI" id="CHEBI:57856"/>
        <dbReference type="ChEBI" id="CHEBI:59789"/>
        <dbReference type="ChEBI" id="CHEBI:64428"/>
        <dbReference type="ChEBI" id="CHEBI:74415"/>
        <dbReference type="ChEBI" id="CHEBI:74417"/>
        <dbReference type="EC" id="2.8.4.3"/>
    </reaction>
</comment>
<evidence type="ECO:0000256" key="12">
    <source>
        <dbReference type="ARBA" id="ARBA00080698"/>
    </source>
</evidence>
<evidence type="ECO:0000256" key="13">
    <source>
        <dbReference type="ARBA" id="ARBA00081141"/>
    </source>
</evidence>
<evidence type="ECO:0000256" key="1">
    <source>
        <dbReference type="ARBA" id="ARBA00003234"/>
    </source>
</evidence>
<dbReference type="GO" id="GO:0051539">
    <property type="term" value="F:4 iron, 4 sulfur cluster binding"/>
    <property type="evidence" value="ECO:0007669"/>
    <property type="project" value="UniProtKB-UniRule"/>
</dbReference>
<evidence type="ECO:0000256" key="4">
    <source>
        <dbReference type="ARBA" id="ARBA00022679"/>
    </source>
</evidence>
<dbReference type="SUPFAM" id="SSF102114">
    <property type="entry name" value="Radical SAM enzymes"/>
    <property type="match status" value="1"/>
</dbReference>
<dbReference type="AlphaFoldDB" id="A0A7G6U487"/>
<comment type="function">
    <text evidence="1 14">Catalyzes the methylthiolation of N6-(dimethylallyl)adenosine (i(6)A), leading to the formation of 2-methylthio-N6-(dimethylallyl)adenosine (ms(2)i(6)A) at position 37 in tRNAs that read codons beginning with uridine.</text>
</comment>
<dbReference type="SFLD" id="SFLDG01061">
    <property type="entry name" value="methylthiotransferase"/>
    <property type="match status" value="1"/>
</dbReference>
<dbReference type="InterPro" id="IPR007197">
    <property type="entry name" value="rSAM"/>
</dbReference>
<evidence type="ECO:0000259" key="17">
    <source>
        <dbReference type="PROSITE" id="PS51918"/>
    </source>
</evidence>
<evidence type="ECO:0000256" key="7">
    <source>
        <dbReference type="ARBA" id="ARBA00022723"/>
    </source>
</evidence>
<dbReference type="SMART" id="SM00729">
    <property type="entry name" value="Elp3"/>
    <property type="match status" value="1"/>
</dbReference>
<feature type="domain" description="Radical SAM core" evidence="17">
    <location>
        <begin position="152"/>
        <end position="384"/>
    </location>
</feature>
<evidence type="ECO:0000256" key="14">
    <source>
        <dbReference type="HAMAP-Rule" id="MF_01864"/>
    </source>
</evidence>
<dbReference type="SFLD" id="SFLDG01082">
    <property type="entry name" value="B12-binding_domain_containing"/>
    <property type="match status" value="1"/>
</dbReference>
<evidence type="ECO:0000256" key="3">
    <source>
        <dbReference type="ARBA" id="ARBA00022490"/>
    </source>
</evidence>
<feature type="binding site" evidence="14">
    <location>
        <position position="173"/>
    </location>
    <ligand>
        <name>[4Fe-4S] cluster</name>
        <dbReference type="ChEBI" id="CHEBI:49883"/>
        <label>2</label>
        <note>4Fe-4S-S-AdoMet</note>
    </ligand>
</feature>
<keyword evidence="9 14" id="KW-0411">Iron-sulfur</keyword>
<evidence type="ECO:0000259" key="16">
    <source>
        <dbReference type="PROSITE" id="PS51449"/>
    </source>
</evidence>
<dbReference type="Gene3D" id="3.80.30.20">
    <property type="entry name" value="tm_1862 like domain"/>
    <property type="match status" value="1"/>
</dbReference>
<dbReference type="GO" id="GO:0046872">
    <property type="term" value="F:metal ion binding"/>
    <property type="evidence" value="ECO:0007669"/>
    <property type="project" value="UniProtKB-KW"/>
</dbReference>
<evidence type="ECO:0000256" key="5">
    <source>
        <dbReference type="ARBA" id="ARBA00022691"/>
    </source>
</evidence>
<dbReference type="InterPro" id="IPR006463">
    <property type="entry name" value="MiaB_methiolase"/>
</dbReference>
<reference evidence="19" key="1">
    <citation type="journal article" date="2020" name="Mol. Plant Microbe">
        <title>Rhizobial microsymbionts of the narrowly endemic Oxytropis species growing in Kamchatka are characterized by significant genetic diversity and possess a set of genes that are associated with T3SS and T6SS secretion systems and can affect the development of symbiosis.</title>
        <authorList>
            <person name="Safronova V."/>
            <person name="Guro P."/>
            <person name="Sazanova A."/>
            <person name="Kuznetsova I."/>
            <person name="Belimov A."/>
            <person name="Yakubov V."/>
            <person name="Chirak E."/>
            <person name="Afonin A."/>
            <person name="Gogolev Y."/>
            <person name="Andronov E."/>
            <person name="Tikhonovich I."/>
        </authorList>
    </citation>
    <scope>NUCLEOTIDE SEQUENCE [LARGE SCALE GENOMIC DNA]</scope>
    <source>
        <strain evidence="19">581</strain>
    </source>
</reference>
<dbReference type="InterPro" id="IPR006638">
    <property type="entry name" value="Elp3/MiaA/NifB-like_rSAM"/>
</dbReference>
<keyword evidence="8 14" id="KW-0408">Iron</keyword>
<dbReference type="InterPro" id="IPR020612">
    <property type="entry name" value="Methylthiotransferase_CS"/>
</dbReference>
<feature type="binding site" evidence="14">
    <location>
        <position position="14"/>
    </location>
    <ligand>
        <name>[4Fe-4S] cluster</name>
        <dbReference type="ChEBI" id="CHEBI:49883"/>
        <label>1</label>
    </ligand>
</feature>
<dbReference type="RefSeq" id="WP_184512437.1">
    <property type="nucleotide sequence ID" value="NZ_CP050292.1"/>
</dbReference>
<dbReference type="InterPro" id="IPR058240">
    <property type="entry name" value="rSAM_sf"/>
</dbReference>
<evidence type="ECO:0000256" key="9">
    <source>
        <dbReference type="ARBA" id="ARBA00023014"/>
    </source>
</evidence>
<evidence type="ECO:0000313" key="18">
    <source>
        <dbReference type="EMBL" id="QND73819.1"/>
    </source>
</evidence>
<dbReference type="PANTHER" id="PTHR43020:SF2">
    <property type="entry name" value="MITOCHONDRIAL TRNA METHYLTHIOTRANSFERASE CDK5RAP1"/>
    <property type="match status" value="1"/>
</dbReference>
<evidence type="ECO:0000256" key="8">
    <source>
        <dbReference type="ARBA" id="ARBA00023004"/>
    </source>
</evidence>
<dbReference type="InterPro" id="IPR005839">
    <property type="entry name" value="Methylthiotransferase"/>
</dbReference>
<dbReference type="PROSITE" id="PS01278">
    <property type="entry name" value="MTTASE_RADICAL"/>
    <property type="match status" value="1"/>
</dbReference>
<keyword evidence="6 14" id="KW-0819">tRNA processing</keyword>
<dbReference type="FunFam" id="3.80.30.20:FF:000001">
    <property type="entry name" value="tRNA-2-methylthio-N(6)-dimethylallyladenosine synthase 2"/>
    <property type="match status" value="1"/>
</dbReference>
<evidence type="ECO:0000256" key="10">
    <source>
        <dbReference type="ARBA" id="ARBA00033765"/>
    </source>
</evidence>
<dbReference type="SFLD" id="SFLDF00273">
    <property type="entry name" value="(dimethylallyl)adenosine_tRNA"/>
    <property type="match status" value="1"/>
</dbReference>
<comment type="subunit">
    <text evidence="14">Monomer.</text>
</comment>
<feature type="binding site" evidence="14">
    <location>
        <position position="166"/>
    </location>
    <ligand>
        <name>[4Fe-4S] cluster</name>
        <dbReference type="ChEBI" id="CHEBI:49883"/>
        <label>2</label>
        <note>4Fe-4S-S-AdoMet</note>
    </ligand>
</feature>
<feature type="binding site" evidence="14">
    <location>
        <position position="50"/>
    </location>
    <ligand>
        <name>[4Fe-4S] cluster</name>
        <dbReference type="ChEBI" id="CHEBI:49883"/>
        <label>1</label>
    </ligand>
</feature>
<keyword evidence="5 14" id="KW-0949">S-adenosyl-L-methionine</keyword>